<proteinExistence type="predicted"/>
<feature type="compositionally biased region" description="Polar residues" evidence="1">
    <location>
        <begin position="121"/>
        <end position="163"/>
    </location>
</feature>
<evidence type="ECO:0000313" key="3">
    <source>
        <dbReference type="EMBL" id="CAJ1074288.1"/>
    </source>
</evidence>
<dbReference type="InterPro" id="IPR006578">
    <property type="entry name" value="MADF-dom"/>
</dbReference>
<dbReference type="PANTHER" id="PTHR12243">
    <property type="entry name" value="MADF DOMAIN TRANSCRIPTION FACTOR"/>
    <property type="match status" value="1"/>
</dbReference>
<dbReference type="AlphaFoldDB" id="A0AAV1GPH0"/>
<name>A0AAV1GPH0_XYRNO</name>
<reference evidence="3" key="1">
    <citation type="submission" date="2023-08" db="EMBL/GenBank/DDBJ databases">
        <authorList>
            <person name="Alioto T."/>
            <person name="Alioto T."/>
            <person name="Gomez Garrido J."/>
        </authorList>
    </citation>
    <scope>NUCLEOTIDE SEQUENCE</scope>
</reference>
<sequence length="296" mass="33177">MDDEKLVYEVEKYKELYNPQNRYYKDMTKREIIWEAVGAALGASPDDCKRRWKQLRDAYVKHKGKKTASGSAGGSQKEWRLAYLFSFIDPYLQPRSTKSTLQPEGLREENIEAGDEEMGGSSPQSLQGSRPCTPTPLTRPSSPFQSGSGQRSATTTPQVTRSDTPPPHPRVQELSSDTQQRKRRRQGREYASAAVGVEQQLFQILTADKPIPSNTPPPLPLPSTADNHIQNNNLFPMEMVGTVQAQFINKMMENTMLPSSFIDGMDPQPPSLSSEPAQQQVESQDSPSLHNSTHWE</sequence>
<dbReference type="EMBL" id="OY660878">
    <property type="protein sequence ID" value="CAJ1074288.1"/>
    <property type="molecule type" value="Genomic_DNA"/>
</dbReference>
<feature type="compositionally biased region" description="Polar residues" evidence="1">
    <location>
        <begin position="271"/>
        <end position="296"/>
    </location>
</feature>
<dbReference type="GO" id="GO:0005634">
    <property type="term" value="C:nucleus"/>
    <property type="evidence" value="ECO:0007669"/>
    <property type="project" value="TreeGrafter"/>
</dbReference>
<gene>
    <name evidence="3" type="ORF">XNOV1_A013849</name>
</gene>
<dbReference type="GO" id="GO:0005667">
    <property type="term" value="C:transcription regulator complex"/>
    <property type="evidence" value="ECO:0007669"/>
    <property type="project" value="TreeGrafter"/>
</dbReference>
<organism evidence="3 4">
    <name type="scientific">Xyrichtys novacula</name>
    <name type="common">Pearly razorfish</name>
    <name type="synonym">Hemipteronotus novacula</name>
    <dbReference type="NCBI Taxonomy" id="13765"/>
    <lineage>
        <taxon>Eukaryota</taxon>
        <taxon>Metazoa</taxon>
        <taxon>Chordata</taxon>
        <taxon>Craniata</taxon>
        <taxon>Vertebrata</taxon>
        <taxon>Euteleostomi</taxon>
        <taxon>Actinopterygii</taxon>
        <taxon>Neopterygii</taxon>
        <taxon>Teleostei</taxon>
        <taxon>Neoteleostei</taxon>
        <taxon>Acanthomorphata</taxon>
        <taxon>Eupercaria</taxon>
        <taxon>Labriformes</taxon>
        <taxon>Labridae</taxon>
        <taxon>Xyrichtys</taxon>
    </lineage>
</organism>
<evidence type="ECO:0000256" key="1">
    <source>
        <dbReference type="SAM" id="MobiDB-lite"/>
    </source>
</evidence>
<feature type="region of interest" description="Disordered" evidence="1">
    <location>
        <begin position="258"/>
        <end position="296"/>
    </location>
</feature>
<keyword evidence="4" id="KW-1185">Reference proteome</keyword>
<feature type="domain" description="MADF" evidence="2">
    <location>
        <begin position="5"/>
        <end position="93"/>
    </location>
</feature>
<evidence type="ECO:0000313" key="4">
    <source>
        <dbReference type="Proteomes" id="UP001178508"/>
    </source>
</evidence>
<dbReference type="PROSITE" id="PS51029">
    <property type="entry name" value="MADF"/>
    <property type="match status" value="1"/>
</dbReference>
<protein>
    <submittedName>
        <fullName evidence="3">Uncharacterized protein LOC125905717</fullName>
    </submittedName>
</protein>
<dbReference type="InterPro" id="IPR039353">
    <property type="entry name" value="TF_Adf1"/>
</dbReference>
<dbReference type="SMART" id="SM00595">
    <property type="entry name" value="MADF"/>
    <property type="match status" value="1"/>
</dbReference>
<dbReference type="Proteomes" id="UP001178508">
    <property type="component" value="Chromosome 15"/>
</dbReference>
<feature type="region of interest" description="Disordered" evidence="1">
    <location>
        <begin position="113"/>
        <end position="194"/>
    </location>
</feature>
<dbReference type="GO" id="GO:0006357">
    <property type="term" value="P:regulation of transcription by RNA polymerase II"/>
    <property type="evidence" value="ECO:0007669"/>
    <property type="project" value="TreeGrafter"/>
</dbReference>
<evidence type="ECO:0000259" key="2">
    <source>
        <dbReference type="PROSITE" id="PS51029"/>
    </source>
</evidence>
<dbReference type="PANTHER" id="PTHR12243:SF60">
    <property type="entry name" value="SI:CH211-15D5.12-RELATED"/>
    <property type="match status" value="1"/>
</dbReference>
<dbReference type="Pfam" id="PF10545">
    <property type="entry name" value="MADF_DNA_bdg"/>
    <property type="match status" value="1"/>
</dbReference>
<accession>A0AAV1GPH0</accession>